<gene>
    <name evidence="8" type="ORF">ACOC_LOCUS5038</name>
</gene>
<evidence type="ECO:0000313" key="9">
    <source>
        <dbReference type="Proteomes" id="UP000267027"/>
    </source>
</evidence>
<reference evidence="8 9" key="2">
    <citation type="submission" date="2018-11" db="EMBL/GenBank/DDBJ databases">
        <authorList>
            <consortium name="Pathogen Informatics"/>
        </authorList>
    </citation>
    <scope>NUCLEOTIDE SEQUENCE [LARGE SCALE GENOMIC DNA]</scope>
    <source>
        <strain evidence="8 9">Costa Rica</strain>
    </source>
</reference>
<dbReference type="WBParaSite" id="ACOC_0000503701-mRNA-1">
    <property type="protein sequence ID" value="ACOC_0000503701-mRNA-1"/>
    <property type="gene ID" value="ACOC_0000503701"/>
</dbReference>
<keyword evidence="5 6" id="KW-0472">Membrane</keyword>
<evidence type="ECO:0000256" key="6">
    <source>
        <dbReference type="SAM" id="Phobius"/>
    </source>
</evidence>
<dbReference type="OrthoDB" id="655540at2759"/>
<feature type="transmembrane region" description="Helical" evidence="6">
    <location>
        <begin position="378"/>
        <end position="397"/>
    </location>
</feature>
<feature type="transmembrane region" description="Helical" evidence="6">
    <location>
        <begin position="306"/>
        <end position="326"/>
    </location>
</feature>
<dbReference type="Pfam" id="PF01490">
    <property type="entry name" value="Aa_trans"/>
    <property type="match status" value="1"/>
</dbReference>
<sequence length="512" mass="56381">MNSEAFRTKEKTFMTLLLIFFQTSSKSDKHRNHKGMSWPTAAIFIIGDMVGGGMIALPIAVVNAGLVPGITLIILAAIFTGYTGIQLGDNWTLMQRRWPEYKSHCRRPYPEMAYRAMGQKAKYLVAFCLCLTQFGMVTVLLLLAANNVSNLLTALFGMQINFCYVILIIGLVLWPFIMLKSPMHFWHAAVGAAASSCLAATLFIIGAIHDSPVFLTSCHFHRTLLNSQNFFLAYGTIAFAYGGHGAFPTIQHDMTKPFRFNRAVWASYILILIVYIAVSIAGYTVYGASMRNTVIPSIQIEWLSQLVNVMITLHVLPTVVIVFSPLAQQVELWTGVPSRHFSTRRFITRSLIFLGIVFTAETIPHFGVFLDLVGGSTVTLMTMLLPSVFYLFLFASYKKRVDLISTMQISPDAPDDQLAGLADIWRNTSKPVLLLNAVSLVFGLIGGIAATSSALTELLDAKMAPPCYVQWFTSGLSMPPPKGGSTHCCGPYMNVTVSGIDPSNVCLMSDYV</sequence>
<feature type="domain" description="Amino acid transporter transmembrane" evidence="7">
    <location>
        <begin position="35"/>
        <end position="400"/>
    </location>
</feature>
<evidence type="ECO:0000256" key="1">
    <source>
        <dbReference type="ARBA" id="ARBA00004370"/>
    </source>
</evidence>
<feature type="transmembrane region" description="Helical" evidence="6">
    <location>
        <begin position="151"/>
        <end position="173"/>
    </location>
</feature>
<accession>A0A158PGB2</accession>
<dbReference type="Gene3D" id="1.20.1740.10">
    <property type="entry name" value="Amino acid/polyamine transporter I"/>
    <property type="match status" value="1"/>
</dbReference>
<feature type="transmembrane region" description="Helical" evidence="6">
    <location>
        <begin position="123"/>
        <end position="145"/>
    </location>
</feature>
<dbReference type="InterPro" id="IPR013057">
    <property type="entry name" value="AA_transpt_TM"/>
</dbReference>
<dbReference type="PANTHER" id="PTHR48017">
    <property type="entry name" value="OS05G0424000 PROTEIN-RELATED"/>
    <property type="match status" value="1"/>
</dbReference>
<evidence type="ECO:0000256" key="4">
    <source>
        <dbReference type="ARBA" id="ARBA00022989"/>
    </source>
</evidence>
<feature type="transmembrane region" description="Helical" evidence="6">
    <location>
        <begin position="229"/>
        <end position="250"/>
    </location>
</feature>
<proteinExistence type="predicted"/>
<organism evidence="10">
    <name type="scientific">Angiostrongylus costaricensis</name>
    <name type="common">Nematode worm</name>
    <dbReference type="NCBI Taxonomy" id="334426"/>
    <lineage>
        <taxon>Eukaryota</taxon>
        <taxon>Metazoa</taxon>
        <taxon>Ecdysozoa</taxon>
        <taxon>Nematoda</taxon>
        <taxon>Chromadorea</taxon>
        <taxon>Rhabditida</taxon>
        <taxon>Rhabditina</taxon>
        <taxon>Rhabditomorpha</taxon>
        <taxon>Strongyloidea</taxon>
        <taxon>Metastrongylidae</taxon>
        <taxon>Angiostrongylus</taxon>
    </lineage>
</organism>
<dbReference type="GO" id="GO:0016020">
    <property type="term" value="C:membrane"/>
    <property type="evidence" value="ECO:0007669"/>
    <property type="project" value="UniProtKB-SubCell"/>
</dbReference>
<evidence type="ECO:0000313" key="8">
    <source>
        <dbReference type="EMBL" id="VDM56623.1"/>
    </source>
</evidence>
<dbReference type="OMA" id="IGAVCTM"/>
<feature type="transmembrane region" description="Helical" evidence="6">
    <location>
        <begin position="433"/>
        <end position="455"/>
    </location>
</feature>
<dbReference type="EMBL" id="UYYA01003844">
    <property type="protein sequence ID" value="VDM56623.1"/>
    <property type="molecule type" value="Genomic_DNA"/>
</dbReference>
<feature type="transmembrane region" description="Helical" evidence="6">
    <location>
        <begin position="66"/>
        <end position="87"/>
    </location>
</feature>
<name>A0A158PGB2_ANGCS</name>
<keyword evidence="2" id="KW-0813">Transport</keyword>
<dbReference type="STRING" id="334426.A0A158PGB2"/>
<protein>
    <submittedName>
        <fullName evidence="10">Aa_trans domain-containing protein</fullName>
    </submittedName>
</protein>
<evidence type="ECO:0000313" key="10">
    <source>
        <dbReference type="WBParaSite" id="ACOC_0000503701-mRNA-1"/>
    </source>
</evidence>
<feature type="transmembrane region" description="Helical" evidence="6">
    <location>
        <begin position="262"/>
        <end position="286"/>
    </location>
</feature>
<comment type="subcellular location">
    <subcellularLocation>
        <location evidence="1">Membrane</location>
    </subcellularLocation>
</comment>
<keyword evidence="3 6" id="KW-0812">Transmembrane</keyword>
<reference evidence="10" key="1">
    <citation type="submission" date="2016-04" db="UniProtKB">
        <authorList>
            <consortium name="WormBaseParasite"/>
        </authorList>
    </citation>
    <scope>IDENTIFICATION</scope>
</reference>
<keyword evidence="4 6" id="KW-1133">Transmembrane helix</keyword>
<feature type="transmembrane region" description="Helical" evidence="6">
    <location>
        <begin position="346"/>
        <end position="366"/>
    </location>
</feature>
<keyword evidence="9" id="KW-1185">Reference proteome</keyword>
<evidence type="ECO:0000256" key="5">
    <source>
        <dbReference type="ARBA" id="ARBA00023136"/>
    </source>
</evidence>
<evidence type="ECO:0000259" key="7">
    <source>
        <dbReference type="Pfam" id="PF01490"/>
    </source>
</evidence>
<evidence type="ECO:0000256" key="3">
    <source>
        <dbReference type="ARBA" id="ARBA00022692"/>
    </source>
</evidence>
<feature type="transmembrane region" description="Helical" evidence="6">
    <location>
        <begin position="36"/>
        <end position="60"/>
    </location>
</feature>
<dbReference type="Proteomes" id="UP000267027">
    <property type="component" value="Unassembled WGS sequence"/>
</dbReference>
<feature type="transmembrane region" description="Helical" evidence="6">
    <location>
        <begin position="185"/>
        <end position="209"/>
    </location>
</feature>
<dbReference type="FunFam" id="1.20.1740.10:FF:000052">
    <property type="entry name" value="Lysine histidine transporter-like 3"/>
    <property type="match status" value="1"/>
</dbReference>
<dbReference type="AlphaFoldDB" id="A0A158PGB2"/>
<evidence type="ECO:0000256" key="2">
    <source>
        <dbReference type="ARBA" id="ARBA00022448"/>
    </source>
</evidence>